<dbReference type="Proteomes" id="UP001197378">
    <property type="component" value="Unassembled WGS sequence"/>
</dbReference>
<gene>
    <name evidence="1" type="ORF">HFQ13_04550</name>
</gene>
<dbReference type="EMBL" id="JAAXYO010000044">
    <property type="protein sequence ID" value="MBU2787486.1"/>
    <property type="molecule type" value="Genomic_DNA"/>
</dbReference>
<evidence type="ECO:0000313" key="2">
    <source>
        <dbReference type="Proteomes" id="UP001197378"/>
    </source>
</evidence>
<evidence type="ECO:0000313" key="1">
    <source>
        <dbReference type="EMBL" id="MBU2787486.1"/>
    </source>
</evidence>
<dbReference type="AlphaFoldDB" id="A0AAE2YNT2"/>
<dbReference type="SUPFAM" id="SSF101744">
    <property type="entry name" value="Rof/RNase P subunit-like"/>
    <property type="match status" value="1"/>
</dbReference>
<organism evidence="1 2">
    <name type="scientific">Igneacidithiobacillus copahuensis</name>
    <dbReference type="NCBI Taxonomy" id="2724909"/>
    <lineage>
        <taxon>Bacteria</taxon>
        <taxon>Pseudomonadati</taxon>
        <taxon>Pseudomonadota</taxon>
        <taxon>Acidithiobacillia</taxon>
        <taxon>Acidithiobacillales</taxon>
        <taxon>Acidithiobacillaceae</taxon>
        <taxon>Igneacidithiobacillus</taxon>
    </lineage>
</organism>
<protein>
    <submittedName>
        <fullName evidence="1">Transcriptional antiterminator, Rof</fullName>
    </submittedName>
</protein>
<proteinExistence type="predicted"/>
<dbReference type="InterPro" id="IPR038626">
    <property type="entry name" value="Rof-like_sf"/>
</dbReference>
<comment type="caution">
    <text evidence="1">The sequence shown here is derived from an EMBL/GenBank/DDBJ whole genome shotgun (WGS) entry which is preliminary data.</text>
</comment>
<reference evidence="1" key="1">
    <citation type="journal article" date="2021" name="ISME J.">
        <title>Genomic evolution of the class Acidithiobacillia: deep-branching Proteobacteria living in extreme acidic conditions.</title>
        <authorList>
            <person name="Moya-Beltran A."/>
            <person name="Beard S."/>
            <person name="Rojas-Villalobos C."/>
            <person name="Issotta F."/>
            <person name="Gallardo Y."/>
            <person name="Ulloa R."/>
            <person name="Giaveno A."/>
            <person name="Degli Esposti M."/>
            <person name="Johnson D.B."/>
            <person name="Quatrini R."/>
        </authorList>
    </citation>
    <scope>NUCLEOTIDE SEQUENCE</scope>
    <source>
        <strain evidence="1">VAN18-1</strain>
    </source>
</reference>
<sequence>MSAPAEPYVPISCALHSELELAAMRRRPLQLQLRNGRSLRGTITDVWTAYGREWLLLAVQSASSRSDYLIDLTQIEGAYAVQS</sequence>
<dbReference type="Pfam" id="PF07073">
    <property type="entry name" value="ROF"/>
    <property type="match status" value="1"/>
</dbReference>
<name>A0AAE2YNT2_9PROT</name>
<accession>A0AAE2YNT2</accession>
<dbReference type="InterPro" id="IPR023534">
    <property type="entry name" value="Rof/RNase_P-like"/>
</dbReference>
<dbReference type="InterPro" id="IPR009778">
    <property type="entry name" value="ROF"/>
</dbReference>
<dbReference type="Gene3D" id="2.30.30.400">
    <property type="entry name" value="Rof-like"/>
    <property type="match status" value="1"/>
</dbReference>
<keyword evidence="2" id="KW-1185">Reference proteome</keyword>